<evidence type="ECO:0000313" key="3">
    <source>
        <dbReference type="EMBL" id="PWE18240.1"/>
    </source>
</evidence>
<keyword evidence="3" id="KW-0131">Cell cycle</keyword>
<dbReference type="InterPro" id="IPR005654">
    <property type="entry name" value="ATPase_AFG1-like"/>
</dbReference>
<keyword evidence="1" id="KW-0547">Nucleotide-binding</keyword>
<reference evidence="4" key="1">
    <citation type="submission" date="2018-05" db="EMBL/GenBank/DDBJ databases">
        <authorList>
            <person name="Liu B.-T."/>
        </authorList>
    </citation>
    <scope>NUCLEOTIDE SEQUENCE [LARGE SCALE GENOMIC DNA]</scope>
    <source>
        <strain evidence="4">WD6-1</strain>
    </source>
</reference>
<organism evidence="3 4">
    <name type="scientific">Marinicauda salina</name>
    <dbReference type="NCBI Taxonomy" id="2135793"/>
    <lineage>
        <taxon>Bacteria</taxon>
        <taxon>Pseudomonadati</taxon>
        <taxon>Pseudomonadota</taxon>
        <taxon>Alphaproteobacteria</taxon>
        <taxon>Maricaulales</taxon>
        <taxon>Maricaulaceae</taxon>
        <taxon>Marinicauda</taxon>
    </lineage>
</organism>
<dbReference type="GO" id="GO:0016887">
    <property type="term" value="F:ATP hydrolysis activity"/>
    <property type="evidence" value="ECO:0007669"/>
    <property type="project" value="InterPro"/>
</dbReference>
<proteinExistence type="predicted"/>
<dbReference type="GO" id="GO:0005524">
    <property type="term" value="F:ATP binding"/>
    <property type="evidence" value="ECO:0007669"/>
    <property type="project" value="UniProtKB-KW"/>
</dbReference>
<protein>
    <submittedName>
        <fullName evidence="3">Cell division protein ZapE</fullName>
    </submittedName>
</protein>
<evidence type="ECO:0000313" key="4">
    <source>
        <dbReference type="Proteomes" id="UP000245168"/>
    </source>
</evidence>
<dbReference type="PANTHER" id="PTHR12169">
    <property type="entry name" value="ATPASE N2B"/>
    <property type="match status" value="1"/>
</dbReference>
<dbReference type="RefSeq" id="WP_109251514.1">
    <property type="nucleotide sequence ID" value="NZ_QEXV01000001.1"/>
</dbReference>
<comment type="caution">
    <text evidence="3">The sequence shown here is derived from an EMBL/GenBank/DDBJ whole genome shotgun (WGS) entry which is preliminary data.</text>
</comment>
<evidence type="ECO:0000256" key="2">
    <source>
        <dbReference type="ARBA" id="ARBA00022840"/>
    </source>
</evidence>
<dbReference type="GO" id="GO:0005737">
    <property type="term" value="C:cytoplasm"/>
    <property type="evidence" value="ECO:0007669"/>
    <property type="project" value="TreeGrafter"/>
</dbReference>
<keyword evidence="2" id="KW-0067">ATP-binding</keyword>
<evidence type="ECO:0000256" key="1">
    <source>
        <dbReference type="ARBA" id="ARBA00022741"/>
    </source>
</evidence>
<dbReference type="GO" id="GO:0051301">
    <property type="term" value="P:cell division"/>
    <property type="evidence" value="ECO:0007669"/>
    <property type="project" value="UniProtKB-KW"/>
</dbReference>
<dbReference type="Gene3D" id="3.40.50.300">
    <property type="entry name" value="P-loop containing nucleotide triphosphate hydrolases"/>
    <property type="match status" value="1"/>
</dbReference>
<dbReference type="PANTHER" id="PTHR12169:SF6">
    <property type="entry name" value="AFG1-LIKE ATPASE"/>
    <property type="match status" value="1"/>
</dbReference>
<dbReference type="EMBL" id="QEXV01000001">
    <property type="protein sequence ID" value="PWE18240.1"/>
    <property type="molecule type" value="Genomic_DNA"/>
</dbReference>
<dbReference type="InterPro" id="IPR027417">
    <property type="entry name" value="P-loop_NTPase"/>
</dbReference>
<dbReference type="SUPFAM" id="SSF52540">
    <property type="entry name" value="P-loop containing nucleoside triphosphate hydrolases"/>
    <property type="match status" value="1"/>
</dbReference>
<dbReference type="AlphaFoldDB" id="A0A2U2BW70"/>
<keyword evidence="4" id="KW-1185">Reference proteome</keyword>
<sequence length="368" mass="41244">MTPSEALSRAVAEGRLRPDPVQAEAAERLTVLCREIADWKGGEGGLFRRSRPAPKGLYLWGGVGTGKSLMMDLFFKAAPIRKKRRVHFHQFMLEMHERIAAQRETRDRDPLPVVAGDVAKQTRLLCFDELHVTDVADAMILGRLFEHLFEAGVVVVATSNRHPDDLYRNGLNRQLFEPFIELIKDRLAVMELDCGRDYRLENLESAPVYYAPLGAETEQAMDAAFARLTLGAQPRACTLAVQGREVEVPREAAGVARFAFEELCARPLGAADYLAIAKEFHTVMIDGVPVMGPAKRNEAARFVTLIDALYEVKTKLVMSADAEPDDLYREGDGAFEFQRTASRLMEMRTHDYLAAERRTESEEDDETA</sequence>
<name>A0A2U2BW70_9PROT</name>
<keyword evidence="3" id="KW-0132">Cell division</keyword>
<dbReference type="NCBIfam" id="NF040713">
    <property type="entry name" value="ZapE"/>
    <property type="match status" value="1"/>
</dbReference>
<accession>A0A2U2BW70</accession>
<dbReference type="OrthoDB" id="9774491at2"/>
<gene>
    <name evidence="3" type="ORF">DDZ18_01125</name>
</gene>
<dbReference type="Proteomes" id="UP000245168">
    <property type="component" value="Unassembled WGS sequence"/>
</dbReference>
<dbReference type="Pfam" id="PF03969">
    <property type="entry name" value="AFG1_ATPase"/>
    <property type="match status" value="1"/>
</dbReference>